<protein>
    <recommendedName>
        <fullName evidence="5">MotA/TolQ/ExbB proton channel family protein</fullName>
    </recommendedName>
</protein>
<feature type="transmembrane region" description="Helical" evidence="2">
    <location>
        <begin position="135"/>
        <end position="156"/>
    </location>
</feature>
<organism evidence="3 4">
    <name type="scientific">Camelimonas lactis</name>
    <dbReference type="NCBI Taxonomy" id="659006"/>
    <lineage>
        <taxon>Bacteria</taxon>
        <taxon>Pseudomonadati</taxon>
        <taxon>Pseudomonadota</taxon>
        <taxon>Alphaproteobacteria</taxon>
        <taxon>Hyphomicrobiales</taxon>
        <taxon>Chelatococcaceae</taxon>
        <taxon>Camelimonas</taxon>
    </lineage>
</organism>
<feature type="transmembrane region" description="Helical" evidence="2">
    <location>
        <begin position="16"/>
        <end position="34"/>
    </location>
</feature>
<reference evidence="3 4" key="1">
    <citation type="submission" date="2019-03" db="EMBL/GenBank/DDBJ databases">
        <title>Genomic Encyclopedia of Type Strains, Phase IV (KMG-IV): sequencing the most valuable type-strain genomes for metagenomic binning, comparative biology and taxonomic classification.</title>
        <authorList>
            <person name="Goeker M."/>
        </authorList>
    </citation>
    <scope>NUCLEOTIDE SEQUENCE [LARGE SCALE GENOMIC DNA]</scope>
    <source>
        <strain evidence="3 4">DSM 22958</strain>
    </source>
</reference>
<keyword evidence="2" id="KW-0812">Transmembrane</keyword>
<keyword evidence="4" id="KW-1185">Reference proteome</keyword>
<evidence type="ECO:0000313" key="4">
    <source>
        <dbReference type="Proteomes" id="UP000294881"/>
    </source>
</evidence>
<feature type="transmembrane region" description="Helical" evidence="2">
    <location>
        <begin position="46"/>
        <end position="76"/>
    </location>
</feature>
<comment type="caution">
    <text evidence="3">The sequence shown here is derived from an EMBL/GenBank/DDBJ whole genome shotgun (WGS) entry which is preliminary data.</text>
</comment>
<keyword evidence="2" id="KW-0472">Membrane</keyword>
<sequence>MDGTDQTIVRTPRIHLVRMVVFLILVGFLTWILQQPVRAAFLNNPGLNGLIGVCLAVGVVLALAQVVRLFIAAGWINAHWASRRPGEQLRPGRNPPSLVRPVAVMLADDKTPVNATLMRAILDSIAFRLDDARDILRYLAGLLVFLGLLGTFWGLLETVSSVGGVIKAMRGGGEAGVLLEELKAGLAAPLSGMGISFSSSLFGLAGSLVLGFLDLQLGQAQGRFYNGLEEWLAHGLAASPIDENGAPSGALLGELGQLNENIAAASAALVNAAHSLSSHGRAAQEAARQAADALAARAEPRLPTATPQPDPAIGRLADGITDLVQSMRREQQLIRDWVESQAEQQRRIQASLDHLLRRPAGDD</sequence>
<dbReference type="Proteomes" id="UP000294881">
    <property type="component" value="Unassembled WGS sequence"/>
</dbReference>
<keyword evidence="2" id="KW-1133">Transmembrane helix</keyword>
<dbReference type="RefSeq" id="WP_132007726.1">
    <property type="nucleotide sequence ID" value="NZ_JBHUNN010000002.1"/>
</dbReference>
<proteinExistence type="predicted"/>
<evidence type="ECO:0000256" key="2">
    <source>
        <dbReference type="SAM" id="Phobius"/>
    </source>
</evidence>
<evidence type="ECO:0000313" key="3">
    <source>
        <dbReference type="EMBL" id="TCO12486.1"/>
    </source>
</evidence>
<evidence type="ECO:0000256" key="1">
    <source>
        <dbReference type="SAM" id="MobiDB-lite"/>
    </source>
</evidence>
<dbReference type="AlphaFoldDB" id="A0A4R2GRP6"/>
<feature type="compositionally biased region" description="Low complexity" evidence="1">
    <location>
        <begin position="280"/>
        <end position="305"/>
    </location>
</feature>
<accession>A0A4R2GRP6</accession>
<dbReference type="EMBL" id="SLWL01000009">
    <property type="protein sequence ID" value="TCO12486.1"/>
    <property type="molecule type" value="Genomic_DNA"/>
</dbReference>
<feature type="transmembrane region" description="Helical" evidence="2">
    <location>
        <begin position="186"/>
        <end position="213"/>
    </location>
</feature>
<evidence type="ECO:0008006" key="5">
    <source>
        <dbReference type="Google" id="ProtNLM"/>
    </source>
</evidence>
<gene>
    <name evidence="3" type="ORF">EV666_109134</name>
</gene>
<feature type="region of interest" description="Disordered" evidence="1">
    <location>
        <begin position="280"/>
        <end position="314"/>
    </location>
</feature>
<name>A0A4R2GRP6_9HYPH</name>
<dbReference type="OrthoDB" id="9794540at2"/>